<name>A0A4R1G9R8_9BACT</name>
<dbReference type="Pfam" id="PF01850">
    <property type="entry name" value="PIN"/>
    <property type="match status" value="1"/>
</dbReference>
<dbReference type="RefSeq" id="WP_132526606.1">
    <property type="nucleotide sequence ID" value="NZ_SMFV01000003.1"/>
</dbReference>
<reference evidence="2 3" key="1">
    <citation type="submission" date="2019-03" db="EMBL/GenBank/DDBJ databases">
        <title>Genomic Encyclopedia of Archaeal and Bacterial Type Strains, Phase II (KMG-II): from individual species to whole genera.</title>
        <authorList>
            <person name="Goeker M."/>
        </authorList>
    </citation>
    <scope>NUCLEOTIDE SEQUENCE [LARGE SCALE GENOMIC DNA]</scope>
    <source>
        <strain evidence="2 3">DSM 24425</strain>
    </source>
</reference>
<dbReference type="EMBL" id="SMFV01000003">
    <property type="protein sequence ID" value="TCK04674.1"/>
    <property type="molecule type" value="Genomic_DNA"/>
</dbReference>
<dbReference type="PANTHER" id="PTHR39677:SF4">
    <property type="entry name" value="RIBONUCLEASE VAPC6"/>
    <property type="match status" value="1"/>
</dbReference>
<dbReference type="AlphaFoldDB" id="A0A4R1G9R8"/>
<accession>A0A4R1G9R8</accession>
<dbReference type="SUPFAM" id="SSF88723">
    <property type="entry name" value="PIN domain-like"/>
    <property type="match status" value="1"/>
</dbReference>
<comment type="caution">
    <text evidence="2">The sequence shown here is derived from an EMBL/GenBank/DDBJ whole genome shotgun (WGS) entry which is preliminary data.</text>
</comment>
<dbReference type="Gene3D" id="3.40.50.1010">
    <property type="entry name" value="5'-nuclease"/>
    <property type="match status" value="1"/>
</dbReference>
<sequence>MRVPVFLDSSVIIEGLKKNSTALEINKHLLKVVDKVELCINGIVFSEVIYQLTYKRKFSLDELEAFLSKFKFLEIGKNVGNIALKYMKSYKLRPNDDQIFDITGRRLHYTCKRRRNCSN</sequence>
<proteinExistence type="predicted"/>
<evidence type="ECO:0000313" key="2">
    <source>
        <dbReference type="EMBL" id="TCK04674.1"/>
    </source>
</evidence>
<dbReference type="Proteomes" id="UP000295777">
    <property type="component" value="Unassembled WGS sequence"/>
</dbReference>
<feature type="domain" description="PIN" evidence="1">
    <location>
        <begin position="5"/>
        <end position="96"/>
    </location>
</feature>
<protein>
    <submittedName>
        <fullName evidence="2">Putative nucleic acid-binding protein</fullName>
    </submittedName>
</protein>
<organism evidence="2 3">
    <name type="scientific">Phorcysia thermohydrogeniphila</name>
    <dbReference type="NCBI Taxonomy" id="936138"/>
    <lineage>
        <taxon>Bacteria</taxon>
        <taxon>Pseudomonadati</taxon>
        <taxon>Aquificota</taxon>
        <taxon>Aquificia</taxon>
        <taxon>Desulfurobacteriales</taxon>
        <taxon>Desulfurobacteriaceae</taxon>
        <taxon>Phorcysia</taxon>
    </lineage>
</organism>
<dbReference type="InterPro" id="IPR002716">
    <property type="entry name" value="PIN_dom"/>
</dbReference>
<dbReference type="PANTHER" id="PTHR39677">
    <property type="entry name" value="RIBONUCLEASE VAPC6"/>
    <property type="match status" value="1"/>
</dbReference>
<dbReference type="InterPro" id="IPR029060">
    <property type="entry name" value="PIN-like_dom_sf"/>
</dbReference>
<evidence type="ECO:0000313" key="3">
    <source>
        <dbReference type="Proteomes" id="UP000295777"/>
    </source>
</evidence>
<keyword evidence="3" id="KW-1185">Reference proteome</keyword>
<gene>
    <name evidence="2" type="ORF">CLV27_1107</name>
</gene>
<evidence type="ECO:0000259" key="1">
    <source>
        <dbReference type="Pfam" id="PF01850"/>
    </source>
</evidence>